<dbReference type="AlphaFoldDB" id="A0A699GV94"/>
<accession>A0A699GV94</accession>
<protein>
    <submittedName>
        <fullName evidence="3">Retrovirus-related Pol polyprotein from transposon TNT 1-94</fullName>
    </submittedName>
</protein>
<proteinExistence type="predicted"/>
<feature type="domain" description="Reverse transcriptase Ty1/copia-type" evidence="2">
    <location>
        <begin position="87"/>
        <end position="166"/>
    </location>
</feature>
<feature type="region of interest" description="Disordered" evidence="1">
    <location>
        <begin position="1"/>
        <end position="26"/>
    </location>
</feature>
<evidence type="ECO:0000256" key="1">
    <source>
        <dbReference type="SAM" id="MobiDB-lite"/>
    </source>
</evidence>
<sequence length="262" mass="29529">MKVEESLNVTFDETLPPPKNSPLEDDDLVEEEVIKVNETRPLSNDVEDRSVENKEIINIKESKSHILENVIGNLNQRTLRSEAQDKARLESIRVLLAYACALDFKLFQMNVKSAFHNGFINKEVYMAQPSGFIDFAKPDLVYKLKKALYGFKQAPKACVCLCACFQEDPKTSHLEVVQRISRYIKGTTHLGLWYPKGSDIETVVYADSDHEGDYVDHKSTTGICMSIGCCLTSRFLKKQTAFAISTTEAEYVSAEKACQQAL</sequence>
<evidence type="ECO:0000259" key="2">
    <source>
        <dbReference type="Pfam" id="PF07727"/>
    </source>
</evidence>
<organism evidence="3">
    <name type="scientific">Tanacetum cinerariifolium</name>
    <name type="common">Dalmatian daisy</name>
    <name type="synonym">Chrysanthemum cinerariifolium</name>
    <dbReference type="NCBI Taxonomy" id="118510"/>
    <lineage>
        <taxon>Eukaryota</taxon>
        <taxon>Viridiplantae</taxon>
        <taxon>Streptophyta</taxon>
        <taxon>Embryophyta</taxon>
        <taxon>Tracheophyta</taxon>
        <taxon>Spermatophyta</taxon>
        <taxon>Magnoliopsida</taxon>
        <taxon>eudicotyledons</taxon>
        <taxon>Gunneridae</taxon>
        <taxon>Pentapetalae</taxon>
        <taxon>asterids</taxon>
        <taxon>campanulids</taxon>
        <taxon>Asterales</taxon>
        <taxon>Asteraceae</taxon>
        <taxon>Asteroideae</taxon>
        <taxon>Anthemideae</taxon>
        <taxon>Anthemidinae</taxon>
        <taxon>Tanacetum</taxon>
    </lineage>
</organism>
<dbReference type="PANTHER" id="PTHR11439:SF486">
    <property type="entry name" value="RLK (RECEPTOR-LIKE KINASE) PROTEIN, PUTATIVE-RELATED"/>
    <property type="match status" value="1"/>
</dbReference>
<dbReference type="Pfam" id="PF07727">
    <property type="entry name" value="RVT_2"/>
    <property type="match status" value="1"/>
</dbReference>
<dbReference type="PANTHER" id="PTHR11439">
    <property type="entry name" value="GAG-POL-RELATED RETROTRANSPOSON"/>
    <property type="match status" value="1"/>
</dbReference>
<dbReference type="InterPro" id="IPR013103">
    <property type="entry name" value="RVT_2"/>
</dbReference>
<name>A0A699GV94_TANCI</name>
<evidence type="ECO:0000313" key="3">
    <source>
        <dbReference type="EMBL" id="GEV47917.1"/>
    </source>
</evidence>
<gene>
    <name evidence="3" type="ORF">Tci_119894</name>
</gene>
<comment type="caution">
    <text evidence="3">The sequence shown here is derived from an EMBL/GenBank/DDBJ whole genome shotgun (WGS) entry which is preliminary data.</text>
</comment>
<dbReference type="EMBL" id="BKCJ010024716">
    <property type="protein sequence ID" value="GEV47917.1"/>
    <property type="molecule type" value="Genomic_DNA"/>
</dbReference>
<reference evidence="3" key="1">
    <citation type="journal article" date="2019" name="Sci. Rep.">
        <title>Draft genome of Tanacetum cinerariifolium, the natural source of mosquito coil.</title>
        <authorList>
            <person name="Yamashiro T."/>
            <person name="Shiraishi A."/>
            <person name="Satake H."/>
            <person name="Nakayama K."/>
        </authorList>
    </citation>
    <scope>NUCLEOTIDE SEQUENCE</scope>
</reference>